<dbReference type="VEuPathDB" id="TrichDB:TVAGG3_0341330"/>
<gene>
    <name evidence="4" type="ORF">TVAG_193240</name>
</gene>
<dbReference type="Pfam" id="PF02463">
    <property type="entry name" value="SMC_N"/>
    <property type="match status" value="2"/>
</dbReference>
<dbReference type="SUPFAM" id="SSF75553">
    <property type="entry name" value="Smc hinge domain"/>
    <property type="match status" value="1"/>
</dbReference>
<organism evidence="4 5">
    <name type="scientific">Trichomonas vaginalis (strain ATCC PRA-98 / G3)</name>
    <dbReference type="NCBI Taxonomy" id="412133"/>
    <lineage>
        <taxon>Eukaryota</taxon>
        <taxon>Metamonada</taxon>
        <taxon>Parabasalia</taxon>
        <taxon>Trichomonadida</taxon>
        <taxon>Trichomonadidae</taxon>
        <taxon>Trichomonas</taxon>
    </lineage>
</organism>
<sequence>MNIKKVVISGFKAFADTTIFGPFSPGKNCILGLNGSGKTTLFQAIEFVLLENYSMLPHKNRIALLHSGNVQKNRAFVEITFDNTNRMFSIDKQEFSIRREIGMQKDEYFIDRKHSMRNDIVSLFNSANISLNNETFIIQQNRVKGVAEMSDEDRLCLFFDISGIQVYTDKRQESVKMIAESDERRKKIGESIEYIDYKIEQLEKEREELESFFQLDKKKRALEYIIYDRQKNEAEEQIKSIDEIRSNQSTVLEELRNSFEEISNEINDLSRLIQESTNNQDNLQSSITSFEEMIEKTITKTENSKLKLESLEKKLNRSSEQQEQIPIEINNLKEKLKGAETKKDEMKNELFEKKTEIGQLNAKIFKHKSDLDKKYNQMKFQVESNENKIFDISNKINNNNKQIEDIEREIQNQKEQLHVAKQNFEISKKEFFDSLDNRKQAWKQESDIVKRKSQLQKSISEYKLKYQQNSFYEIVNFIKKQNIDGINGPLIDLIDLKSDSDIAPAIDAVGGKKLFAFVADDDKSAKKLNEKLSETKFGSVQIILLNRLQTVNRKIPTTNQMKPLTDFIVVKEEKFQKIVDYVFGNFGLCPTLDSAIDESETQKVNTVTVSGDVNYYNGLMTGGYRNPLNSIPILHFNLMKLQNEMSELEKSEVTIKEKVSESEEQISEASKNQIKRENDIQSIKEKINSLIQKSDSLKSDNSVFSSRLEDLKSKQIKLQPELLLVKSEVNAEKNDENLSEEEINEISEKLAVLTGESISLELKIGSQTSFIQSLNEKITKLMSENVDTNKLKSDIDKLKSDIVNYEDKREDLKNKLNDYKNELIKVKNELKENTKILTEKTKTQNEIKNKIRHQQSSFENLTTQFTLQNRLAKEATERRNFITPIPEEEIAEYKEFSDTRIRDVFDQINTELSLFRHVNKKADDQFFKFAGHKKELERNLQEIDDSRKSLIELISELDSKKRSAFESFFAKLSYHFKDIYHKLEPTRNCQIVLQRESSNLGQEEETPLKGVAFRFDDFFIEQMSGGQKTICAISFLLAIQKTTPTPFYLFDEIDADLDPQHRKNLSEVISEMANADPPSQFIFSTFRPEMLEVSDKFFGISNMNNKSTSKEMTLEEAVSFIESEQTLPAVNEEPI</sequence>
<dbReference type="eggNOG" id="KOG0964">
    <property type="taxonomic scope" value="Eukaryota"/>
</dbReference>
<feature type="coiled-coil region" evidence="2">
    <location>
        <begin position="389"/>
        <end position="430"/>
    </location>
</feature>
<dbReference type="EMBL" id="DS113199">
    <property type="protein sequence ID" value="EAY20348.1"/>
    <property type="molecule type" value="Genomic_DNA"/>
</dbReference>
<evidence type="ECO:0000313" key="4">
    <source>
        <dbReference type="EMBL" id="EAY20348.1"/>
    </source>
</evidence>
<dbReference type="SMR" id="A2DH38"/>
<dbReference type="KEGG" id="tva:5465885"/>
<dbReference type="RefSeq" id="XP_001581334.1">
    <property type="nucleotide sequence ID" value="XM_001581284.1"/>
</dbReference>
<dbReference type="InParanoid" id="A2DH38"/>
<dbReference type="Gene3D" id="1.20.5.170">
    <property type="match status" value="1"/>
</dbReference>
<dbReference type="STRING" id="5722.A2DH38"/>
<dbReference type="SUPFAM" id="SSF52540">
    <property type="entry name" value="P-loop containing nucleoside triphosphate hydrolases"/>
    <property type="match status" value="1"/>
</dbReference>
<dbReference type="Proteomes" id="UP000001542">
    <property type="component" value="Unassembled WGS sequence"/>
</dbReference>
<dbReference type="InterPro" id="IPR027417">
    <property type="entry name" value="P-loop_NTPase"/>
</dbReference>
<dbReference type="AlphaFoldDB" id="A2DH38"/>
<dbReference type="Gene3D" id="3.30.70.1620">
    <property type="match status" value="1"/>
</dbReference>
<reference evidence="4" key="2">
    <citation type="journal article" date="2007" name="Science">
        <title>Draft genome sequence of the sexually transmitted pathogen Trichomonas vaginalis.</title>
        <authorList>
            <person name="Carlton J.M."/>
            <person name="Hirt R.P."/>
            <person name="Silva J.C."/>
            <person name="Delcher A.L."/>
            <person name="Schatz M."/>
            <person name="Zhao Q."/>
            <person name="Wortman J.R."/>
            <person name="Bidwell S.L."/>
            <person name="Alsmark U.C.M."/>
            <person name="Besteiro S."/>
            <person name="Sicheritz-Ponten T."/>
            <person name="Noel C.J."/>
            <person name="Dacks J.B."/>
            <person name="Foster P.G."/>
            <person name="Simillion C."/>
            <person name="Van de Peer Y."/>
            <person name="Miranda-Saavedra D."/>
            <person name="Barton G.J."/>
            <person name="Westrop G.D."/>
            <person name="Mueller S."/>
            <person name="Dessi D."/>
            <person name="Fiori P.L."/>
            <person name="Ren Q."/>
            <person name="Paulsen I."/>
            <person name="Zhang H."/>
            <person name="Bastida-Corcuera F.D."/>
            <person name="Simoes-Barbosa A."/>
            <person name="Brown M.T."/>
            <person name="Hayes R.D."/>
            <person name="Mukherjee M."/>
            <person name="Okumura C.Y."/>
            <person name="Schneider R."/>
            <person name="Smith A.J."/>
            <person name="Vanacova S."/>
            <person name="Villalvazo M."/>
            <person name="Haas B.J."/>
            <person name="Pertea M."/>
            <person name="Feldblyum T.V."/>
            <person name="Utterback T.R."/>
            <person name="Shu C.L."/>
            <person name="Osoegawa K."/>
            <person name="de Jong P.J."/>
            <person name="Hrdy I."/>
            <person name="Horvathova L."/>
            <person name="Zubacova Z."/>
            <person name="Dolezal P."/>
            <person name="Malik S.B."/>
            <person name="Logsdon J.M. Jr."/>
            <person name="Henze K."/>
            <person name="Gupta A."/>
            <person name="Wang C.C."/>
            <person name="Dunne R.L."/>
            <person name="Upcroft J.A."/>
            <person name="Upcroft P."/>
            <person name="White O."/>
            <person name="Salzberg S.L."/>
            <person name="Tang P."/>
            <person name="Chiu C.-H."/>
            <person name="Lee Y.-S."/>
            <person name="Embley T.M."/>
            <person name="Coombs G.H."/>
            <person name="Mottram J.C."/>
            <person name="Tachezy J."/>
            <person name="Fraser-Liggett C.M."/>
            <person name="Johnson P.J."/>
        </authorList>
    </citation>
    <scope>NUCLEOTIDE SEQUENCE [LARGE SCALE GENOMIC DNA]</scope>
    <source>
        <strain evidence="4">G3</strain>
    </source>
</reference>
<evidence type="ECO:0000256" key="1">
    <source>
        <dbReference type="ARBA" id="ARBA00023054"/>
    </source>
</evidence>
<evidence type="ECO:0000259" key="3">
    <source>
        <dbReference type="SMART" id="SM00968"/>
    </source>
</evidence>
<dbReference type="GO" id="GO:0030892">
    <property type="term" value="C:mitotic cohesin complex"/>
    <property type="evidence" value="ECO:0000318"/>
    <property type="project" value="GO_Central"/>
</dbReference>
<dbReference type="GO" id="GO:0005524">
    <property type="term" value="F:ATP binding"/>
    <property type="evidence" value="ECO:0007669"/>
    <property type="project" value="InterPro"/>
</dbReference>
<dbReference type="VEuPathDB" id="TrichDB:TVAG_193240"/>
<feature type="coiled-coil region" evidence="2">
    <location>
        <begin position="771"/>
        <end position="840"/>
    </location>
</feature>
<dbReference type="Gene3D" id="1.10.287.1490">
    <property type="match status" value="1"/>
</dbReference>
<keyword evidence="1 2" id="KW-0175">Coiled coil</keyword>
<dbReference type="Gene3D" id="3.40.50.300">
    <property type="entry name" value="P-loop containing nucleotide triphosphate hydrolases"/>
    <property type="match status" value="2"/>
</dbReference>
<dbReference type="InterPro" id="IPR003395">
    <property type="entry name" value="RecF/RecN/SMC_N"/>
</dbReference>
<dbReference type="GO" id="GO:0016887">
    <property type="term" value="F:ATP hydrolysis activity"/>
    <property type="evidence" value="ECO:0007669"/>
    <property type="project" value="InterPro"/>
</dbReference>
<evidence type="ECO:0000313" key="5">
    <source>
        <dbReference type="Proteomes" id="UP000001542"/>
    </source>
</evidence>
<dbReference type="InterPro" id="IPR024704">
    <property type="entry name" value="SMC"/>
</dbReference>
<dbReference type="GO" id="GO:0007064">
    <property type="term" value="P:mitotic sister chromatid cohesion"/>
    <property type="evidence" value="ECO:0000318"/>
    <property type="project" value="GO_Central"/>
</dbReference>
<proteinExistence type="predicted"/>
<dbReference type="OMA" id="KQVFLHE"/>
<reference evidence="4" key="1">
    <citation type="submission" date="2006-10" db="EMBL/GenBank/DDBJ databases">
        <authorList>
            <person name="Amadeo P."/>
            <person name="Zhao Q."/>
            <person name="Wortman J."/>
            <person name="Fraser-Liggett C."/>
            <person name="Carlton J."/>
        </authorList>
    </citation>
    <scope>NUCLEOTIDE SEQUENCE</scope>
    <source>
        <strain evidence="4">G3</strain>
    </source>
</reference>
<dbReference type="GO" id="GO:0003690">
    <property type="term" value="F:double-stranded DNA binding"/>
    <property type="evidence" value="ECO:0000318"/>
    <property type="project" value="GO_Central"/>
</dbReference>
<feature type="coiled-coil region" evidence="2">
    <location>
        <begin position="199"/>
        <end position="363"/>
    </location>
</feature>
<dbReference type="Pfam" id="PF06470">
    <property type="entry name" value="SMC_hinge"/>
    <property type="match status" value="1"/>
</dbReference>
<feature type="coiled-coil region" evidence="2">
    <location>
        <begin position="638"/>
        <end position="700"/>
    </location>
</feature>
<keyword evidence="5" id="KW-1185">Reference proteome</keyword>
<dbReference type="SUPFAM" id="SSF57997">
    <property type="entry name" value="Tropomyosin"/>
    <property type="match status" value="1"/>
</dbReference>
<dbReference type="Gene3D" id="1.20.1060.20">
    <property type="match status" value="1"/>
</dbReference>
<dbReference type="SMART" id="SM00968">
    <property type="entry name" value="SMC_hinge"/>
    <property type="match status" value="1"/>
</dbReference>
<dbReference type="PIRSF" id="PIRSF005719">
    <property type="entry name" value="SMC"/>
    <property type="match status" value="1"/>
</dbReference>
<dbReference type="OrthoDB" id="431497at2759"/>
<name>A2DH38_TRIV3</name>
<dbReference type="InterPro" id="IPR036277">
    <property type="entry name" value="SMC_hinge_sf"/>
</dbReference>
<dbReference type="PANTHER" id="PTHR43977">
    <property type="entry name" value="STRUCTURAL MAINTENANCE OF CHROMOSOMES PROTEIN 3"/>
    <property type="match status" value="1"/>
</dbReference>
<dbReference type="InterPro" id="IPR010935">
    <property type="entry name" value="SMC_hinge"/>
</dbReference>
<accession>A2DH38</accession>
<evidence type="ECO:0000256" key="2">
    <source>
        <dbReference type="SAM" id="Coils"/>
    </source>
</evidence>
<feature type="domain" description="SMC hinge" evidence="3">
    <location>
        <begin position="484"/>
        <end position="599"/>
    </location>
</feature>
<protein>
    <submittedName>
        <fullName evidence="4">SMC flexible hinge domain protein, putative</fullName>
    </submittedName>
</protein>